<keyword evidence="4" id="KW-1185">Reference proteome</keyword>
<keyword evidence="1" id="KW-0175">Coiled coil</keyword>
<sequence>MKRIKEFFAINKLYIYTFLILCFIISFFYGFSSYGYFFRNTFDSYLKNFQKEDMMVFSSYGFDKEEFDLINKDSKLEYVSSLRTIDVNIKDTNLILNVESMPESWVKYELIEGKFPSSSGEIAIEKIKNNNYKIGDKISLVKRGAFSSLRLKIEEFTICGFISSPQSILAEGSASSIISNSKIDGYGLIIDDDFNISYDNLLKLKYKDTEDLSYFSTDYKAINDSRSLNFLEESEKLKAVKKTKVEKNLKDLSSNLEKEIVRLDKKLKSDKESLKTNQDNLKNEKTNYDKKEKAFKDKLNKAYELEKNGKKELEKLQTSLDESKKKLSESQKLFEESKDKFKEKDDEHNALEKKIIENEDDYNSKSTSYKNSIQEKNQDISSYKKIIQKNNQNLGSLKIQYALTFSKNKNLQKRIMDLNGENGRLNAQITSLQNEISQLENQLNGLVSVLDEIEKDRLTLNSLKDELATLEKNLKDREKELSDDKSKNEDLSKKLEEYKKDLKESTEFLRDKKDKEEKDLKDLKEKLDKNKLIYEEKNCKS</sequence>
<keyword evidence="2" id="KW-1133">Transmembrane helix</keyword>
<keyword evidence="2" id="KW-0812">Transmembrane</keyword>
<keyword evidence="2" id="KW-0472">Membrane</keyword>
<dbReference type="RefSeq" id="WP_324618811.1">
    <property type="nucleotide sequence ID" value="NZ_JAYKOT010000001.1"/>
</dbReference>
<evidence type="ECO:0008006" key="5">
    <source>
        <dbReference type="Google" id="ProtNLM"/>
    </source>
</evidence>
<evidence type="ECO:0000256" key="2">
    <source>
        <dbReference type="SAM" id="Phobius"/>
    </source>
</evidence>
<dbReference type="SUPFAM" id="SSF90257">
    <property type="entry name" value="Myosin rod fragments"/>
    <property type="match status" value="1"/>
</dbReference>
<dbReference type="EMBL" id="JAYKOT010000001">
    <property type="protein sequence ID" value="MEB3428780.1"/>
    <property type="molecule type" value="Genomic_DNA"/>
</dbReference>
<feature type="transmembrane region" description="Helical" evidence="2">
    <location>
        <begin position="12"/>
        <end position="37"/>
    </location>
</feature>
<proteinExistence type="predicted"/>
<reference evidence="3 4" key="1">
    <citation type="submission" date="2024-01" db="EMBL/GenBank/DDBJ databases">
        <title>Complete genome sequence of Citroniella saccharovorans strain M6.X9, isolated from human fecal sample.</title>
        <authorList>
            <person name="Cheng G."/>
            <person name="Westerholm M."/>
            <person name="Schnurer A."/>
        </authorList>
    </citation>
    <scope>NUCLEOTIDE SEQUENCE [LARGE SCALE GENOMIC DNA]</scope>
    <source>
        <strain evidence="3 4">DSM 29873</strain>
    </source>
</reference>
<dbReference type="Gene3D" id="1.10.287.1490">
    <property type="match status" value="1"/>
</dbReference>
<feature type="coiled-coil region" evidence="1">
    <location>
        <begin position="242"/>
        <end position="354"/>
    </location>
</feature>
<evidence type="ECO:0000256" key="1">
    <source>
        <dbReference type="SAM" id="Coils"/>
    </source>
</evidence>
<dbReference type="AlphaFoldDB" id="A0AAW9MWC0"/>
<name>A0AAW9MWC0_9FIRM</name>
<gene>
    <name evidence="3" type="ORF">VLK81_01870</name>
</gene>
<accession>A0AAW9MWC0</accession>
<evidence type="ECO:0000313" key="3">
    <source>
        <dbReference type="EMBL" id="MEB3428780.1"/>
    </source>
</evidence>
<organism evidence="3 4">
    <name type="scientific">Citroniella saccharovorans</name>
    <dbReference type="NCBI Taxonomy" id="2053367"/>
    <lineage>
        <taxon>Bacteria</taxon>
        <taxon>Bacillati</taxon>
        <taxon>Bacillota</taxon>
        <taxon>Tissierellia</taxon>
        <taxon>Tissierellales</taxon>
        <taxon>Peptoniphilaceae</taxon>
        <taxon>Citroniella</taxon>
    </lineage>
</organism>
<comment type="caution">
    <text evidence="3">The sequence shown here is derived from an EMBL/GenBank/DDBJ whole genome shotgun (WGS) entry which is preliminary data.</text>
</comment>
<protein>
    <recommendedName>
        <fullName evidence="5">Chromosome partition protein Smc</fullName>
    </recommendedName>
</protein>
<dbReference type="Proteomes" id="UP001357733">
    <property type="component" value="Unassembled WGS sequence"/>
</dbReference>
<feature type="coiled-coil region" evidence="1">
    <location>
        <begin position="408"/>
        <end position="540"/>
    </location>
</feature>
<evidence type="ECO:0000313" key="4">
    <source>
        <dbReference type="Proteomes" id="UP001357733"/>
    </source>
</evidence>